<dbReference type="GO" id="GO:0006098">
    <property type="term" value="P:pentose-phosphate shunt"/>
    <property type="evidence" value="ECO:0007669"/>
    <property type="project" value="TreeGrafter"/>
</dbReference>
<keyword evidence="7 16" id="KW-0479">Metal-binding</keyword>
<dbReference type="FunFam" id="3.40.50.970:FF:000003">
    <property type="entry name" value="Transketolase"/>
    <property type="match status" value="1"/>
</dbReference>
<dbReference type="AlphaFoldDB" id="A0A5D0RME8"/>
<evidence type="ECO:0000256" key="2">
    <source>
        <dbReference type="ARBA" id="ARBA00005215"/>
    </source>
</evidence>
<feature type="binding site" evidence="15">
    <location>
        <position position="192"/>
    </location>
    <ligand>
        <name>thiamine diphosphate</name>
        <dbReference type="ChEBI" id="CHEBI:58937"/>
    </ligand>
</feature>
<evidence type="ECO:0000256" key="18">
    <source>
        <dbReference type="RuleBase" id="RU004996"/>
    </source>
</evidence>
<feature type="binding site" evidence="14">
    <location>
        <position position="265"/>
    </location>
    <ligand>
        <name>substrate</name>
    </ligand>
</feature>
<evidence type="ECO:0000256" key="5">
    <source>
        <dbReference type="ARBA" id="ARBA00013152"/>
    </source>
</evidence>
<keyword evidence="6 18" id="KW-0808">Transferase</keyword>
<dbReference type="Gene3D" id="3.40.50.920">
    <property type="match status" value="1"/>
</dbReference>
<evidence type="ECO:0000256" key="1">
    <source>
        <dbReference type="ARBA" id="ARBA00004959"/>
    </source>
</evidence>
<feature type="binding site" evidence="15">
    <location>
        <position position="163"/>
    </location>
    <ligand>
        <name>thiamine diphosphate</name>
        <dbReference type="ChEBI" id="CHEBI:58937"/>
    </ligand>
</feature>
<dbReference type="InterPro" id="IPR005475">
    <property type="entry name" value="Transketolase-like_Pyr-bd"/>
</dbReference>
<dbReference type="SUPFAM" id="SSF52922">
    <property type="entry name" value="TK C-terminal domain-like"/>
    <property type="match status" value="1"/>
</dbReference>
<evidence type="ECO:0000256" key="17">
    <source>
        <dbReference type="PIRSR" id="PIRSR605478-5"/>
    </source>
</evidence>
<dbReference type="FunFam" id="3.40.50.970:FF:000004">
    <property type="entry name" value="Transketolase"/>
    <property type="match status" value="1"/>
</dbReference>
<dbReference type="RefSeq" id="WP_148375911.1">
    <property type="nucleotide sequence ID" value="NZ_VSIY01000003.1"/>
</dbReference>
<evidence type="ECO:0000313" key="21">
    <source>
        <dbReference type="Proteomes" id="UP000322080"/>
    </source>
</evidence>
<feature type="binding site" evidence="16">
    <location>
        <position position="194"/>
    </location>
    <ligand>
        <name>Mg(2+)</name>
        <dbReference type="ChEBI" id="CHEBI:18420"/>
    </ligand>
</feature>
<feature type="domain" description="Transketolase-like pyrimidine-binding" evidence="19">
    <location>
        <begin position="357"/>
        <end position="528"/>
    </location>
</feature>
<feature type="site" description="Important for catalytic activity" evidence="17">
    <location>
        <position position="265"/>
    </location>
</feature>
<reference evidence="20 21" key="1">
    <citation type="submission" date="2019-08" db="EMBL/GenBank/DDBJ databases">
        <title>Identification of a novel species of the genus Boseongicola.</title>
        <authorList>
            <person name="Zhang X.-Q."/>
        </authorList>
    </citation>
    <scope>NUCLEOTIDE SEQUENCE [LARGE SCALE GENOMIC DNA]</scope>
    <source>
        <strain evidence="20 21">HY14</strain>
    </source>
</reference>
<feature type="binding site" evidence="15">
    <location>
        <position position="265"/>
    </location>
    <ligand>
        <name>thiamine diphosphate</name>
        <dbReference type="ChEBI" id="CHEBI:58937"/>
    </ligand>
</feature>
<comment type="cofactor">
    <cofactor evidence="15">
        <name>thiamine diphosphate</name>
        <dbReference type="ChEBI" id="CHEBI:58937"/>
    </cofactor>
    <text evidence="15">Binds 1 thiamine pyrophosphate per subunit. During the reaction, the substrate forms a covalent intermediate with the cofactor.</text>
</comment>
<comment type="similarity">
    <text evidence="3 18">Belongs to the transketolase family.</text>
</comment>
<dbReference type="SUPFAM" id="SSF52518">
    <property type="entry name" value="Thiamin diphosphate-binding fold (THDP-binding)"/>
    <property type="match status" value="2"/>
</dbReference>
<dbReference type="InterPro" id="IPR049557">
    <property type="entry name" value="Transketolase_CS"/>
</dbReference>
<protein>
    <recommendedName>
        <fullName evidence="5 12">Transketolase</fullName>
        <ecNumber evidence="5 12">2.2.1.1</ecNumber>
    </recommendedName>
</protein>
<keyword evidence="21" id="KW-1185">Reference proteome</keyword>
<evidence type="ECO:0000256" key="7">
    <source>
        <dbReference type="ARBA" id="ARBA00022723"/>
    </source>
</evidence>
<evidence type="ECO:0000256" key="12">
    <source>
        <dbReference type="NCBIfam" id="TIGR00232"/>
    </source>
</evidence>
<evidence type="ECO:0000256" key="10">
    <source>
        <dbReference type="ARBA" id="ARBA00023052"/>
    </source>
</evidence>
<dbReference type="GO" id="GO:0046872">
    <property type="term" value="F:metal ion binding"/>
    <property type="evidence" value="ECO:0007669"/>
    <property type="project" value="UniProtKB-KW"/>
</dbReference>
<dbReference type="Proteomes" id="UP000322080">
    <property type="component" value="Unassembled WGS sequence"/>
</dbReference>
<evidence type="ECO:0000256" key="6">
    <source>
        <dbReference type="ARBA" id="ARBA00022679"/>
    </source>
</evidence>
<evidence type="ECO:0000256" key="16">
    <source>
        <dbReference type="PIRSR" id="PIRSR605478-4"/>
    </source>
</evidence>
<feature type="binding site" evidence="14">
    <location>
        <position position="472"/>
    </location>
    <ligand>
        <name>substrate</name>
    </ligand>
</feature>
<keyword evidence="10 15" id="KW-0786">Thiamine pyrophosphate</keyword>
<dbReference type="InterPro" id="IPR033247">
    <property type="entry name" value="Transketolase_fam"/>
</dbReference>
<dbReference type="InterPro" id="IPR029061">
    <property type="entry name" value="THDP-binding"/>
</dbReference>
<dbReference type="GO" id="GO:0004802">
    <property type="term" value="F:transketolase activity"/>
    <property type="evidence" value="ECO:0007669"/>
    <property type="project" value="UniProtKB-UniRule"/>
</dbReference>
<dbReference type="PANTHER" id="PTHR43522">
    <property type="entry name" value="TRANSKETOLASE"/>
    <property type="match status" value="1"/>
</dbReference>
<feature type="binding site" evidence="14">
    <location>
        <position position="387"/>
    </location>
    <ligand>
        <name>substrate</name>
    </ligand>
</feature>
<evidence type="ECO:0000256" key="13">
    <source>
        <dbReference type="PIRSR" id="PIRSR605478-1"/>
    </source>
</evidence>
<dbReference type="NCBIfam" id="TIGR00232">
    <property type="entry name" value="tktlase_bact"/>
    <property type="match status" value="1"/>
</dbReference>
<comment type="pathway">
    <text evidence="1">Carbohydrate degradation; pentose phosphate pathway.</text>
</comment>
<name>A0A5D0RME8_9RHOB</name>
<dbReference type="PANTHER" id="PTHR43522:SF2">
    <property type="entry name" value="TRANSKETOLASE 1-RELATED"/>
    <property type="match status" value="1"/>
</dbReference>
<dbReference type="Pfam" id="PF02779">
    <property type="entry name" value="Transket_pyr"/>
    <property type="match status" value="1"/>
</dbReference>
<feature type="binding site" evidence="14">
    <location>
        <position position="35"/>
    </location>
    <ligand>
        <name>substrate</name>
    </ligand>
</feature>
<dbReference type="EC" id="2.2.1.1" evidence="5 12"/>
<evidence type="ECO:0000313" key="20">
    <source>
        <dbReference type="EMBL" id="TYB82820.1"/>
    </source>
</evidence>
<dbReference type="Pfam" id="PF22613">
    <property type="entry name" value="Transketolase_C_1"/>
    <property type="match status" value="1"/>
</dbReference>
<comment type="cofactor">
    <cofactor evidence="18">
        <name>Mg(2+)</name>
        <dbReference type="ChEBI" id="CHEBI:18420"/>
    </cofactor>
    <cofactor evidence="18">
        <name>Ca(2+)</name>
        <dbReference type="ChEBI" id="CHEBI:29108"/>
    </cofactor>
    <cofactor evidence="18">
        <name>Mn(2+)</name>
        <dbReference type="ChEBI" id="CHEBI:29035"/>
    </cofactor>
    <cofactor evidence="18">
        <name>Co(2+)</name>
        <dbReference type="ChEBI" id="CHEBI:48828"/>
    </cofactor>
    <text evidence="18">Binds 1 Mg(2+) ion per subunit. Can also utilize other divalent metal cations, such as Ca(2+), Mn(2+) and Co(2+).</text>
</comment>
<evidence type="ECO:0000259" key="19">
    <source>
        <dbReference type="SMART" id="SM00861"/>
    </source>
</evidence>
<gene>
    <name evidence="20" type="primary">tkt</name>
    <name evidence="20" type="ORF">FVF75_01130</name>
</gene>
<sequence length="673" mass="72664">MDIATLRNTHPEHWMRAAAVRMLAVDAVQAANSGHPGMPMGMADVATVLFEKHLKFDASNPDWPDRDRFVLSAGHGSMLLYALLHLTGYEDMTLEQIRNFRQLGSITAGHPEYGHAKGIETTTGPLGQGLATAVGMAMAEEALRARFGRKVQDHYTYVIAGDGCLMEGISHEAIGLAGMQRLGKLIVMWDNNNISIDGEISLSDVTDQRKRFAAAGWQVLSCDGHDPEDIDRALTAAKGSNKPTLIDCKTHIGLGSAYQDSAKAHGSPLGAENIAKLREVYGWSHPAFEVPEDIRGQWREIGARGAEAREAWEARLGALSDQRQAEFARVFAGGTPRRLSATIKALKKQVSDEGPKVATRKSSEMVLEVINPIMPETIGGSADLTGSNNTLTAGLGIFDPSNRKGRYVHFGIREHGMAAAMNGMALHGGLRPYGGTFLAFTDYARGAMRLSALMGAPVTYVMTHDSIGLGEDGPTHQPVEHLAICRATPNTWTFRPCDTVETAEAWELALTSTSTPSVLALSRQGLPTLRREHKTKNLTAQGAYVLAEATAKRRAILIATGSEVEIAMAARETLEAEGIGTRVVSMPSMELFAAQDESYRRKVLPAGPVRVGIEAARREGGWDRWLLGERGREAKQAFVGMDSFGASAPAPALYQHFGITAEVVVARVKELLG</sequence>
<feature type="binding site" evidence="14">
    <location>
        <position position="360"/>
    </location>
    <ligand>
        <name>substrate</name>
    </ligand>
</feature>
<dbReference type="Gene3D" id="3.40.50.970">
    <property type="match status" value="2"/>
</dbReference>
<evidence type="ECO:0000256" key="14">
    <source>
        <dbReference type="PIRSR" id="PIRSR605478-2"/>
    </source>
</evidence>
<accession>A0A5D0RME8</accession>
<dbReference type="GO" id="GO:0005829">
    <property type="term" value="C:cytosol"/>
    <property type="evidence" value="ECO:0007669"/>
    <property type="project" value="TreeGrafter"/>
</dbReference>
<comment type="function">
    <text evidence="18">Catalyzes the transfer of a two-carbon ketol group from a ketose donor to an aldose acceptor, via a covalent intermediate with the cofactor thiamine pyrophosphate.</text>
</comment>
<dbReference type="PROSITE" id="PS00802">
    <property type="entry name" value="TRANSKETOLASE_2"/>
    <property type="match status" value="1"/>
</dbReference>
<dbReference type="EMBL" id="VSIY01000003">
    <property type="protein sequence ID" value="TYB82820.1"/>
    <property type="molecule type" value="Genomic_DNA"/>
</dbReference>
<dbReference type="Pfam" id="PF00456">
    <property type="entry name" value="Transketolase_N"/>
    <property type="match status" value="1"/>
</dbReference>
<evidence type="ECO:0000256" key="8">
    <source>
        <dbReference type="ARBA" id="ARBA00022837"/>
    </source>
</evidence>
<feature type="binding site" evidence="14">
    <location>
        <position position="464"/>
    </location>
    <ligand>
        <name>substrate</name>
    </ligand>
</feature>
<evidence type="ECO:0000256" key="9">
    <source>
        <dbReference type="ARBA" id="ARBA00022842"/>
    </source>
</evidence>
<comment type="subunit">
    <text evidence="4 18">Homodimer.</text>
</comment>
<dbReference type="InterPro" id="IPR005478">
    <property type="entry name" value="Transketolase_bac-like"/>
</dbReference>
<feature type="active site" description="Proton donor" evidence="13">
    <location>
        <position position="414"/>
    </location>
</feature>
<comment type="pathway">
    <text evidence="2">Carbohydrate biosynthesis; Calvin cycle.</text>
</comment>
<feature type="binding site" evidence="15">
    <location>
        <begin position="124"/>
        <end position="126"/>
    </location>
    <ligand>
        <name>thiamine diphosphate</name>
        <dbReference type="ChEBI" id="CHEBI:58937"/>
    </ligand>
</feature>
<keyword evidence="8 18" id="KW-0106">Calcium</keyword>
<dbReference type="SMART" id="SM00861">
    <property type="entry name" value="Transket_pyr"/>
    <property type="match status" value="1"/>
</dbReference>
<feature type="site" description="Important for catalytic activity" evidence="17">
    <location>
        <position position="35"/>
    </location>
</feature>
<dbReference type="InterPro" id="IPR005474">
    <property type="entry name" value="Transketolase_N"/>
</dbReference>
<keyword evidence="9 16" id="KW-0460">Magnesium</keyword>
<evidence type="ECO:0000256" key="11">
    <source>
        <dbReference type="ARBA" id="ARBA00049473"/>
    </source>
</evidence>
<dbReference type="PROSITE" id="PS00801">
    <property type="entry name" value="TRANSKETOLASE_1"/>
    <property type="match status" value="1"/>
</dbReference>
<evidence type="ECO:0000256" key="15">
    <source>
        <dbReference type="PIRSR" id="PIRSR605478-3"/>
    </source>
</evidence>
<feature type="binding site" evidence="15">
    <location>
        <position position="440"/>
    </location>
    <ligand>
        <name>thiamine diphosphate</name>
        <dbReference type="ChEBI" id="CHEBI:58937"/>
    </ligand>
</feature>
<dbReference type="CDD" id="cd02012">
    <property type="entry name" value="TPP_TK"/>
    <property type="match status" value="1"/>
</dbReference>
<proteinExistence type="inferred from homology"/>
<dbReference type="InterPro" id="IPR020826">
    <property type="entry name" value="Transketolase_BS"/>
</dbReference>
<feature type="binding site" evidence="16">
    <location>
        <position position="162"/>
    </location>
    <ligand>
        <name>Mg(2+)</name>
        <dbReference type="ChEBI" id="CHEBI:18420"/>
    </ligand>
</feature>
<feature type="binding site" evidence="15">
    <location>
        <position position="75"/>
    </location>
    <ligand>
        <name>thiamine diphosphate</name>
        <dbReference type="ChEBI" id="CHEBI:58937"/>
    </ligand>
</feature>
<comment type="catalytic activity">
    <reaction evidence="11 18">
        <text>D-sedoheptulose 7-phosphate + D-glyceraldehyde 3-phosphate = aldehydo-D-ribose 5-phosphate + D-xylulose 5-phosphate</text>
        <dbReference type="Rhea" id="RHEA:10508"/>
        <dbReference type="ChEBI" id="CHEBI:57483"/>
        <dbReference type="ChEBI" id="CHEBI:57737"/>
        <dbReference type="ChEBI" id="CHEBI:58273"/>
        <dbReference type="ChEBI" id="CHEBI:59776"/>
        <dbReference type="EC" id="2.2.1.1"/>
    </reaction>
</comment>
<dbReference type="CDD" id="cd07033">
    <property type="entry name" value="TPP_PYR_DXS_TK_like"/>
    <property type="match status" value="1"/>
</dbReference>
<organism evidence="20 21">
    <name type="scientific">Maritimibacter fusiformis</name>
    <dbReference type="NCBI Taxonomy" id="2603819"/>
    <lineage>
        <taxon>Bacteria</taxon>
        <taxon>Pseudomonadati</taxon>
        <taxon>Pseudomonadota</taxon>
        <taxon>Alphaproteobacteria</taxon>
        <taxon>Rhodobacterales</taxon>
        <taxon>Roseobacteraceae</taxon>
        <taxon>Maritimibacter</taxon>
    </lineage>
</organism>
<evidence type="ECO:0000256" key="3">
    <source>
        <dbReference type="ARBA" id="ARBA00007131"/>
    </source>
</evidence>
<dbReference type="InterPro" id="IPR055152">
    <property type="entry name" value="Transketolase-like_C_2"/>
</dbReference>
<dbReference type="InterPro" id="IPR009014">
    <property type="entry name" value="Transketo_C/PFOR_II"/>
</dbReference>
<comment type="cofactor">
    <cofactor evidence="16">
        <name>Mg(2+)</name>
        <dbReference type="ChEBI" id="CHEBI:18420"/>
    </cofactor>
    <text evidence="16">Binds 1 Mg(2+) ion per subunit. Can also utilize other divalent metal cations, such as Ca(2+), Mn(2+) and Co(2+).</text>
</comment>
<feature type="binding site" evidence="16">
    <location>
        <position position="192"/>
    </location>
    <ligand>
        <name>Mg(2+)</name>
        <dbReference type="ChEBI" id="CHEBI:18420"/>
    </ligand>
</feature>
<evidence type="ECO:0000256" key="4">
    <source>
        <dbReference type="ARBA" id="ARBA00011738"/>
    </source>
</evidence>
<comment type="caution">
    <text evidence="20">The sequence shown here is derived from an EMBL/GenBank/DDBJ whole genome shotgun (WGS) entry which is preliminary data.</text>
</comment>
<feature type="binding site" evidence="14">
    <location>
        <position position="523"/>
    </location>
    <ligand>
        <name>substrate</name>
    </ligand>
</feature>
<feature type="binding site" evidence="14">
    <location>
        <position position="476"/>
    </location>
    <ligand>
        <name>substrate</name>
    </ligand>
</feature>